<feature type="region of interest" description="Disordered" evidence="1">
    <location>
        <begin position="1"/>
        <end position="33"/>
    </location>
</feature>
<evidence type="ECO:0000313" key="7">
    <source>
        <dbReference type="Proteomes" id="UP000042394"/>
    </source>
</evidence>
<gene>
    <name evidence="4" type="ORF">ERS008198_00558</name>
    <name evidence="3" type="ORF">ERS008202_00476</name>
    <name evidence="2" type="ORF">ERS008207_00343</name>
</gene>
<proteinExistence type="predicted"/>
<evidence type="ECO:0000313" key="5">
    <source>
        <dbReference type="Proteomes" id="UP000039541"/>
    </source>
</evidence>
<dbReference type="EMBL" id="CQPA01000003">
    <property type="protein sequence ID" value="CNT65986.1"/>
    <property type="molecule type" value="Genomic_DNA"/>
</dbReference>
<evidence type="ECO:0000313" key="2">
    <source>
        <dbReference type="EMBL" id="CNT62288.1"/>
    </source>
</evidence>
<protein>
    <submittedName>
        <fullName evidence="2">Uncharacterized protein</fullName>
    </submittedName>
</protein>
<name>A0A655BP06_SALET</name>
<feature type="compositionally biased region" description="Basic and acidic residues" evidence="1">
    <location>
        <begin position="8"/>
        <end position="19"/>
    </location>
</feature>
<accession>A0A655BP06</accession>
<reference evidence="5 6" key="1">
    <citation type="submission" date="2015-03" db="EMBL/GenBank/DDBJ databases">
        <authorList>
            <consortium name="Pathogen Informatics"/>
        </authorList>
    </citation>
    <scope>NUCLEOTIDE SEQUENCE [LARGE SCALE GENOMIC DNA]</scope>
    <source>
        <strain evidence="3 5">3476</strain>
        <strain evidence="4 6">A1104</strain>
        <strain evidence="2 7">D4891</strain>
    </source>
</reference>
<dbReference type="Proteomes" id="UP000041314">
    <property type="component" value="Unassembled WGS sequence"/>
</dbReference>
<dbReference type="EMBL" id="CQPD01000002">
    <property type="protein sequence ID" value="CNT62288.1"/>
    <property type="molecule type" value="Genomic_DNA"/>
</dbReference>
<sequence>MVCPNADSQHDRGLEGRDNQRRHRFTNENLPGGERRDQQLIQSALFTLAGDGQRSDDHHANSGDHGDQRGHYKPLVVQIRVIPVAYHQFAIVGLWLAVHQCLLILLDDLLQIIGGDLRAVGVTSIKNELHRRRLEGIQIPREIRREAYQQQRFLRIDSRLDLLRTVQQ</sequence>
<dbReference type="Proteomes" id="UP000039541">
    <property type="component" value="Unassembled WGS sequence"/>
</dbReference>
<organism evidence="2 7">
    <name type="scientific">Salmonella enterica subsp. enterica serovar Bovismorbificans</name>
    <dbReference type="NCBI Taxonomy" id="58097"/>
    <lineage>
        <taxon>Bacteria</taxon>
        <taxon>Pseudomonadati</taxon>
        <taxon>Pseudomonadota</taxon>
        <taxon>Gammaproteobacteria</taxon>
        <taxon>Enterobacterales</taxon>
        <taxon>Enterobacteriaceae</taxon>
        <taxon>Salmonella</taxon>
    </lineage>
</organism>
<dbReference type="AlphaFoldDB" id="A0A655BP06"/>
<dbReference type="Proteomes" id="UP000042394">
    <property type="component" value="Unassembled WGS sequence"/>
</dbReference>
<dbReference type="EMBL" id="CQPC01000004">
    <property type="protein sequence ID" value="CNT64923.1"/>
    <property type="molecule type" value="Genomic_DNA"/>
</dbReference>
<evidence type="ECO:0000313" key="4">
    <source>
        <dbReference type="EMBL" id="CNT65986.1"/>
    </source>
</evidence>
<evidence type="ECO:0000313" key="6">
    <source>
        <dbReference type="Proteomes" id="UP000041314"/>
    </source>
</evidence>
<evidence type="ECO:0000256" key="1">
    <source>
        <dbReference type="SAM" id="MobiDB-lite"/>
    </source>
</evidence>
<evidence type="ECO:0000313" key="3">
    <source>
        <dbReference type="EMBL" id="CNT64923.1"/>
    </source>
</evidence>